<keyword evidence="1" id="KW-0472">Membrane</keyword>
<dbReference type="EMBL" id="CP114767">
    <property type="protein sequence ID" value="WBA42005.1"/>
    <property type="molecule type" value="Genomic_DNA"/>
</dbReference>
<dbReference type="InterPro" id="IPR057695">
    <property type="entry name" value="DUF7935"/>
</dbReference>
<keyword evidence="3" id="KW-1185">Reference proteome</keyword>
<proteinExistence type="predicted"/>
<reference evidence="2 3" key="1">
    <citation type="submission" date="2022-12" db="EMBL/GenBank/DDBJ databases">
        <title>Hymenobacter canadensis sp. nov. isolated from lake water of the Cambridge Bay, Canada.</title>
        <authorList>
            <person name="Kim W.H."/>
            <person name="Lee Y.M."/>
        </authorList>
    </citation>
    <scope>NUCLEOTIDE SEQUENCE [LARGE SCALE GENOMIC DNA]</scope>
    <source>
        <strain evidence="2 3">PAMC 29467</strain>
    </source>
</reference>
<sequence length="191" mass="21828">MFTSAARVAAPFCMDTTAYLFDLLKTLLPALLVAGSIFYLIRQHLDREQQRRLLELRLENSKATLPLRLQAFERMTLLLERIAPSNLLVRLSSAGQTAPDYHRLLLQEIRAEYEHNLSQQLYMSPDTWSEVKAAKEHVLTAINKAYHTLPQPQQARGTELAKRILESLINDEADPTERALLAIKREAFGLF</sequence>
<protein>
    <submittedName>
        <fullName evidence="2">Uncharacterized protein</fullName>
    </submittedName>
</protein>
<gene>
    <name evidence="2" type="ORF">O3303_00235</name>
</gene>
<dbReference type="Proteomes" id="UP001211005">
    <property type="component" value="Chromosome"/>
</dbReference>
<evidence type="ECO:0000313" key="3">
    <source>
        <dbReference type="Proteomes" id="UP001211005"/>
    </source>
</evidence>
<name>A0ABY7LNJ4_9BACT</name>
<keyword evidence="1" id="KW-1133">Transmembrane helix</keyword>
<feature type="transmembrane region" description="Helical" evidence="1">
    <location>
        <begin position="20"/>
        <end position="41"/>
    </location>
</feature>
<accession>A0ABY7LNJ4</accession>
<dbReference type="Pfam" id="PF25589">
    <property type="entry name" value="DUF7935"/>
    <property type="match status" value="1"/>
</dbReference>
<dbReference type="RefSeq" id="WP_269560064.1">
    <property type="nucleotide sequence ID" value="NZ_CP114767.1"/>
</dbReference>
<organism evidence="2 3">
    <name type="scientific">Hymenobacter canadensis</name>
    <dbReference type="NCBI Taxonomy" id="2999067"/>
    <lineage>
        <taxon>Bacteria</taxon>
        <taxon>Pseudomonadati</taxon>
        <taxon>Bacteroidota</taxon>
        <taxon>Cytophagia</taxon>
        <taxon>Cytophagales</taxon>
        <taxon>Hymenobacteraceae</taxon>
        <taxon>Hymenobacter</taxon>
    </lineage>
</organism>
<keyword evidence="1" id="KW-0812">Transmembrane</keyword>
<evidence type="ECO:0000313" key="2">
    <source>
        <dbReference type="EMBL" id="WBA42005.1"/>
    </source>
</evidence>
<evidence type="ECO:0000256" key="1">
    <source>
        <dbReference type="SAM" id="Phobius"/>
    </source>
</evidence>